<keyword evidence="3" id="KW-1185">Reference proteome</keyword>
<dbReference type="EnsemblMetazoa" id="ASIC018596-RA">
    <property type="protein sequence ID" value="ASIC018596-PA"/>
    <property type="gene ID" value="ASIC018596"/>
</dbReference>
<evidence type="ECO:0000313" key="3">
    <source>
        <dbReference type="Proteomes" id="UP000030765"/>
    </source>
</evidence>
<dbReference type="EMBL" id="KE525348">
    <property type="protein sequence ID" value="KFB50327.1"/>
    <property type="molecule type" value="Genomic_DNA"/>
</dbReference>
<evidence type="ECO:0000313" key="1">
    <source>
        <dbReference type="EMBL" id="KFB50327.1"/>
    </source>
</evidence>
<dbReference type="Proteomes" id="UP000030765">
    <property type="component" value="Unassembled WGS sequence"/>
</dbReference>
<protein>
    <submittedName>
        <fullName evidence="1 2">Uncharacterized protein</fullName>
    </submittedName>
</protein>
<name>A0A084WJD3_ANOSI</name>
<gene>
    <name evidence="1" type="ORF">ZHAS_00018596</name>
</gene>
<reference evidence="1 3" key="1">
    <citation type="journal article" date="2014" name="BMC Genomics">
        <title>Genome sequence of Anopheles sinensis provides insight into genetics basis of mosquito competence for malaria parasites.</title>
        <authorList>
            <person name="Zhou D."/>
            <person name="Zhang D."/>
            <person name="Ding G."/>
            <person name="Shi L."/>
            <person name="Hou Q."/>
            <person name="Ye Y."/>
            <person name="Xu Y."/>
            <person name="Zhou H."/>
            <person name="Xiong C."/>
            <person name="Li S."/>
            <person name="Yu J."/>
            <person name="Hong S."/>
            <person name="Yu X."/>
            <person name="Zou P."/>
            <person name="Chen C."/>
            <person name="Chang X."/>
            <person name="Wang W."/>
            <person name="Lv Y."/>
            <person name="Sun Y."/>
            <person name="Ma L."/>
            <person name="Shen B."/>
            <person name="Zhu C."/>
        </authorList>
    </citation>
    <scope>NUCLEOTIDE SEQUENCE [LARGE SCALE GENOMIC DNA]</scope>
</reference>
<reference evidence="2" key="2">
    <citation type="submission" date="2020-05" db="UniProtKB">
        <authorList>
            <consortium name="EnsemblMetazoa"/>
        </authorList>
    </citation>
    <scope>IDENTIFICATION</scope>
</reference>
<dbReference type="VEuPathDB" id="VectorBase:ASIC018596"/>
<accession>A0A084WJD3</accession>
<proteinExistence type="predicted"/>
<sequence>MLIESSSCVLGMHIGDPKARDEADGKLGRRPSVLRTLGPGPFAVTISTFGFRFMMQCTCLPAGTCL</sequence>
<dbReference type="EMBL" id="ATLV01024017">
    <property type="status" value="NOT_ANNOTATED_CDS"/>
    <property type="molecule type" value="Genomic_DNA"/>
</dbReference>
<dbReference type="AlphaFoldDB" id="A0A084WJD3"/>
<evidence type="ECO:0000313" key="2">
    <source>
        <dbReference type="EnsemblMetazoa" id="ASIC018596-PA"/>
    </source>
</evidence>
<organism evidence="1">
    <name type="scientific">Anopheles sinensis</name>
    <name type="common">Mosquito</name>
    <dbReference type="NCBI Taxonomy" id="74873"/>
    <lineage>
        <taxon>Eukaryota</taxon>
        <taxon>Metazoa</taxon>
        <taxon>Ecdysozoa</taxon>
        <taxon>Arthropoda</taxon>
        <taxon>Hexapoda</taxon>
        <taxon>Insecta</taxon>
        <taxon>Pterygota</taxon>
        <taxon>Neoptera</taxon>
        <taxon>Endopterygota</taxon>
        <taxon>Diptera</taxon>
        <taxon>Nematocera</taxon>
        <taxon>Culicoidea</taxon>
        <taxon>Culicidae</taxon>
        <taxon>Anophelinae</taxon>
        <taxon>Anopheles</taxon>
    </lineage>
</organism>